<protein>
    <submittedName>
        <fullName evidence="2">Uncharacterized protein</fullName>
    </submittedName>
</protein>
<gene>
    <name evidence="2" type="ORF">LSALG_LOCUS37806</name>
</gene>
<reference evidence="2" key="1">
    <citation type="submission" date="2023-04" db="EMBL/GenBank/DDBJ databases">
        <authorList>
            <person name="Vijverberg K."/>
            <person name="Xiong W."/>
            <person name="Schranz E."/>
        </authorList>
    </citation>
    <scope>NUCLEOTIDE SEQUENCE</scope>
</reference>
<dbReference type="AlphaFoldDB" id="A0AA36EJB1"/>
<dbReference type="Proteomes" id="UP001177003">
    <property type="component" value="Chromosome 8"/>
</dbReference>
<evidence type="ECO:0000256" key="1">
    <source>
        <dbReference type="SAM" id="Coils"/>
    </source>
</evidence>
<name>A0AA36EJB1_LACSI</name>
<accession>A0AA36EJB1</accession>
<evidence type="ECO:0000313" key="3">
    <source>
        <dbReference type="Proteomes" id="UP001177003"/>
    </source>
</evidence>
<sequence>MQETGKTEEEIDRTMLWKKERELKTGGYESDVKITVDRINVKQYLEIENERLDKRIHKHEDDLEKLKRGVINISEVASCQVGGVIEDIEKEPPEESLVVDFTANVIAKGTIVKYSASDENIQVMMETILQGDALLPMPPEEELIVKVKDAPGYILCCPRHLLIRCSNLLSSSSFTHVKVKYMSCLTTSH</sequence>
<dbReference type="EMBL" id="OX465084">
    <property type="protein sequence ID" value="CAI9299081.1"/>
    <property type="molecule type" value="Genomic_DNA"/>
</dbReference>
<proteinExistence type="predicted"/>
<keyword evidence="1" id="KW-0175">Coiled coil</keyword>
<organism evidence="2 3">
    <name type="scientific">Lactuca saligna</name>
    <name type="common">Willowleaf lettuce</name>
    <dbReference type="NCBI Taxonomy" id="75948"/>
    <lineage>
        <taxon>Eukaryota</taxon>
        <taxon>Viridiplantae</taxon>
        <taxon>Streptophyta</taxon>
        <taxon>Embryophyta</taxon>
        <taxon>Tracheophyta</taxon>
        <taxon>Spermatophyta</taxon>
        <taxon>Magnoliopsida</taxon>
        <taxon>eudicotyledons</taxon>
        <taxon>Gunneridae</taxon>
        <taxon>Pentapetalae</taxon>
        <taxon>asterids</taxon>
        <taxon>campanulids</taxon>
        <taxon>Asterales</taxon>
        <taxon>Asteraceae</taxon>
        <taxon>Cichorioideae</taxon>
        <taxon>Cichorieae</taxon>
        <taxon>Lactucinae</taxon>
        <taxon>Lactuca</taxon>
    </lineage>
</organism>
<keyword evidence="3" id="KW-1185">Reference proteome</keyword>
<evidence type="ECO:0000313" key="2">
    <source>
        <dbReference type="EMBL" id="CAI9299081.1"/>
    </source>
</evidence>
<feature type="coiled-coil region" evidence="1">
    <location>
        <begin position="42"/>
        <end position="69"/>
    </location>
</feature>